<sequence>MPQMFEREEQLKPSLTQNDIMRLENSQIKQTLNQINNNRPQPSPSSLFDGKFDYPTYHLVIR</sequence>
<keyword evidence="2" id="KW-1185">Reference proteome</keyword>
<evidence type="ECO:0000313" key="1">
    <source>
        <dbReference type="EMBL" id="KAH9425935.1"/>
    </source>
</evidence>
<reference evidence="1 2" key="1">
    <citation type="journal article" date="2018" name="J. Allergy Clin. Immunol.">
        <title>High-quality assembly of Dermatophagoides pteronyssinus genome and transcriptome reveals a wide range of novel allergens.</title>
        <authorList>
            <person name="Liu X.Y."/>
            <person name="Yang K.Y."/>
            <person name="Wang M.Q."/>
            <person name="Kwok J.S."/>
            <person name="Zeng X."/>
            <person name="Yang Z."/>
            <person name="Xiao X.J."/>
            <person name="Lau C.P."/>
            <person name="Li Y."/>
            <person name="Huang Z.M."/>
            <person name="Ba J.G."/>
            <person name="Yim A.K."/>
            <person name="Ouyang C.Y."/>
            <person name="Ngai S.M."/>
            <person name="Chan T.F."/>
            <person name="Leung E.L."/>
            <person name="Liu L."/>
            <person name="Liu Z.G."/>
            <person name="Tsui S.K."/>
        </authorList>
    </citation>
    <scope>NUCLEOTIDE SEQUENCE [LARGE SCALE GENOMIC DNA]</scope>
    <source>
        <strain evidence="1">Derp</strain>
    </source>
</reference>
<reference evidence="1 2" key="2">
    <citation type="journal article" date="2022" name="Mol. Biol. Evol.">
        <title>Comparative Genomics Reveals Insights into the Divergent Evolution of Astigmatic Mites and Household Pest Adaptations.</title>
        <authorList>
            <person name="Xiong Q."/>
            <person name="Wan A.T."/>
            <person name="Liu X."/>
            <person name="Fung C.S."/>
            <person name="Xiao X."/>
            <person name="Malainual N."/>
            <person name="Hou J."/>
            <person name="Wang L."/>
            <person name="Wang M."/>
            <person name="Yang K.Y."/>
            <person name="Cui Y."/>
            <person name="Leung E.L."/>
            <person name="Nong W."/>
            <person name="Shin S.K."/>
            <person name="Au S.W."/>
            <person name="Jeong K.Y."/>
            <person name="Chew F.T."/>
            <person name="Hui J.H."/>
            <person name="Leung T.F."/>
            <person name="Tungtrongchitr A."/>
            <person name="Zhong N."/>
            <person name="Liu Z."/>
            <person name="Tsui S.K."/>
        </authorList>
    </citation>
    <scope>NUCLEOTIDE SEQUENCE [LARGE SCALE GENOMIC DNA]</scope>
    <source>
        <strain evidence="1">Derp</strain>
    </source>
</reference>
<proteinExistence type="predicted"/>
<organism evidence="1 2">
    <name type="scientific">Dermatophagoides pteronyssinus</name>
    <name type="common">European house dust mite</name>
    <dbReference type="NCBI Taxonomy" id="6956"/>
    <lineage>
        <taxon>Eukaryota</taxon>
        <taxon>Metazoa</taxon>
        <taxon>Ecdysozoa</taxon>
        <taxon>Arthropoda</taxon>
        <taxon>Chelicerata</taxon>
        <taxon>Arachnida</taxon>
        <taxon>Acari</taxon>
        <taxon>Acariformes</taxon>
        <taxon>Sarcoptiformes</taxon>
        <taxon>Astigmata</taxon>
        <taxon>Psoroptidia</taxon>
        <taxon>Analgoidea</taxon>
        <taxon>Pyroglyphidae</taxon>
        <taxon>Dermatophagoidinae</taxon>
        <taxon>Dermatophagoides</taxon>
    </lineage>
</organism>
<name>A0ABQ8JU36_DERPT</name>
<accession>A0ABQ8JU36</accession>
<gene>
    <name evidence="1" type="ORF">DERP_014505</name>
</gene>
<evidence type="ECO:0000313" key="2">
    <source>
        <dbReference type="Proteomes" id="UP000887458"/>
    </source>
</evidence>
<comment type="caution">
    <text evidence="1">The sequence shown here is derived from an EMBL/GenBank/DDBJ whole genome shotgun (WGS) entry which is preliminary data.</text>
</comment>
<dbReference type="Proteomes" id="UP000887458">
    <property type="component" value="Unassembled WGS sequence"/>
</dbReference>
<dbReference type="EMBL" id="NJHN03000016">
    <property type="protein sequence ID" value="KAH9425935.1"/>
    <property type="molecule type" value="Genomic_DNA"/>
</dbReference>
<protein>
    <submittedName>
        <fullName evidence="1">Uncharacterized protein</fullName>
    </submittedName>
</protein>